<dbReference type="GO" id="GO:0005524">
    <property type="term" value="F:ATP binding"/>
    <property type="evidence" value="ECO:0007669"/>
    <property type="project" value="UniProtKB-KW"/>
</dbReference>
<keyword evidence="6" id="KW-0716">Sensory transduction</keyword>
<dbReference type="PROSITE" id="PS50113">
    <property type="entry name" value="PAC"/>
    <property type="match status" value="2"/>
</dbReference>
<evidence type="ECO:0000313" key="20">
    <source>
        <dbReference type="Proteomes" id="UP001255601"/>
    </source>
</evidence>
<dbReference type="PANTHER" id="PTHR41523:SF7">
    <property type="entry name" value="HISTIDINE KINASE"/>
    <property type="match status" value="1"/>
</dbReference>
<dbReference type="InterPro" id="IPR035965">
    <property type="entry name" value="PAS-like_dom_sf"/>
</dbReference>
<evidence type="ECO:0000256" key="8">
    <source>
        <dbReference type="ARBA" id="ARBA00022643"/>
    </source>
</evidence>
<dbReference type="EC" id="2.7.13.3" evidence="2"/>
<dbReference type="Pfam" id="PF08447">
    <property type="entry name" value="PAS_3"/>
    <property type="match status" value="1"/>
</dbReference>
<keyword evidence="4" id="KW-0600">Photoreceptor protein</keyword>
<comment type="caution">
    <text evidence="19">The sequence shown here is derived from an EMBL/GenBank/DDBJ whole genome shotgun (WGS) entry which is preliminary data.</text>
</comment>
<dbReference type="EMBL" id="JAVIZC010000003">
    <property type="protein sequence ID" value="MDR6103000.1"/>
    <property type="molecule type" value="Genomic_DNA"/>
</dbReference>
<feature type="domain" description="PAC" evidence="18">
    <location>
        <begin position="186"/>
        <end position="239"/>
    </location>
</feature>
<dbReference type="InterPro" id="IPR000700">
    <property type="entry name" value="PAS-assoc_C"/>
</dbReference>
<keyword evidence="5" id="KW-0597">Phosphoprotein</keyword>
<evidence type="ECO:0000256" key="13">
    <source>
        <dbReference type="ARBA" id="ARBA00022840"/>
    </source>
</evidence>
<gene>
    <name evidence="19" type="ORF">QE369_003197</name>
</gene>
<evidence type="ECO:0000256" key="4">
    <source>
        <dbReference type="ARBA" id="ARBA00022543"/>
    </source>
</evidence>
<evidence type="ECO:0000256" key="16">
    <source>
        <dbReference type="ARBA" id="ARBA00023170"/>
    </source>
</evidence>
<dbReference type="InterPro" id="IPR000014">
    <property type="entry name" value="PAS"/>
</dbReference>
<keyword evidence="14" id="KW-0157">Chromophore</keyword>
<evidence type="ECO:0000256" key="5">
    <source>
        <dbReference type="ARBA" id="ARBA00022553"/>
    </source>
</evidence>
<dbReference type="NCBIfam" id="TIGR00229">
    <property type="entry name" value="sensory_box"/>
    <property type="match status" value="2"/>
</dbReference>
<dbReference type="SMART" id="SM00086">
    <property type="entry name" value="PAC"/>
    <property type="match status" value="2"/>
</dbReference>
<evidence type="ECO:0000256" key="11">
    <source>
        <dbReference type="ARBA" id="ARBA00022741"/>
    </source>
</evidence>
<keyword evidence="12" id="KW-0418">Kinase</keyword>
<dbReference type="InterPro" id="IPR013655">
    <property type="entry name" value="PAS_fold_3"/>
</dbReference>
<dbReference type="InterPro" id="IPR011102">
    <property type="entry name" value="Sig_transdc_His_kinase_HWE"/>
</dbReference>
<evidence type="ECO:0000313" key="19">
    <source>
        <dbReference type="EMBL" id="MDR6103000.1"/>
    </source>
</evidence>
<dbReference type="Gene3D" id="3.30.565.10">
    <property type="entry name" value="Histidine kinase-like ATPase, C-terminal domain"/>
    <property type="match status" value="1"/>
</dbReference>
<evidence type="ECO:0000256" key="7">
    <source>
        <dbReference type="ARBA" id="ARBA00022630"/>
    </source>
</evidence>
<keyword evidence="9" id="KW-0808">Transferase</keyword>
<evidence type="ECO:0000256" key="1">
    <source>
        <dbReference type="ARBA" id="ARBA00000085"/>
    </source>
</evidence>
<evidence type="ECO:0000256" key="10">
    <source>
        <dbReference type="ARBA" id="ARBA00022737"/>
    </source>
</evidence>
<evidence type="ECO:0000256" key="3">
    <source>
        <dbReference type="ARBA" id="ARBA00021740"/>
    </source>
</evidence>
<dbReference type="InterPro" id="IPR036890">
    <property type="entry name" value="HATPase_C_sf"/>
</dbReference>
<evidence type="ECO:0000256" key="15">
    <source>
        <dbReference type="ARBA" id="ARBA00023026"/>
    </source>
</evidence>
<protein>
    <recommendedName>
        <fullName evidence="3">Blue-light-activated histidine kinase</fullName>
        <ecNumber evidence="2">2.7.13.3</ecNumber>
    </recommendedName>
</protein>
<keyword evidence="13" id="KW-0067">ATP-binding</keyword>
<keyword evidence="11" id="KW-0547">Nucleotide-binding</keyword>
<dbReference type="SUPFAM" id="SSF55874">
    <property type="entry name" value="ATPase domain of HSP90 chaperone/DNA topoisomerase II/histidine kinase"/>
    <property type="match status" value="1"/>
</dbReference>
<feature type="domain" description="PAS" evidence="17">
    <location>
        <begin position="112"/>
        <end position="161"/>
    </location>
</feature>
<dbReference type="CDD" id="cd00130">
    <property type="entry name" value="PAS"/>
    <property type="match status" value="2"/>
</dbReference>
<organism evidence="19 20">
    <name type="scientific">Agrobacterium larrymoorei</name>
    <dbReference type="NCBI Taxonomy" id="160699"/>
    <lineage>
        <taxon>Bacteria</taxon>
        <taxon>Pseudomonadati</taxon>
        <taxon>Pseudomonadota</taxon>
        <taxon>Alphaproteobacteria</taxon>
        <taxon>Hyphomicrobiales</taxon>
        <taxon>Rhizobiaceae</taxon>
        <taxon>Rhizobium/Agrobacterium group</taxon>
        <taxon>Agrobacterium</taxon>
    </lineage>
</organism>
<dbReference type="PROSITE" id="PS50112">
    <property type="entry name" value="PAS"/>
    <property type="match status" value="1"/>
</dbReference>
<proteinExistence type="predicted"/>
<dbReference type="SMART" id="SM00091">
    <property type="entry name" value="PAS"/>
    <property type="match status" value="2"/>
</dbReference>
<evidence type="ECO:0000256" key="6">
    <source>
        <dbReference type="ARBA" id="ARBA00022606"/>
    </source>
</evidence>
<evidence type="ECO:0000256" key="14">
    <source>
        <dbReference type="ARBA" id="ARBA00022991"/>
    </source>
</evidence>
<dbReference type="Pfam" id="PF13426">
    <property type="entry name" value="PAS_9"/>
    <property type="match status" value="1"/>
</dbReference>
<dbReference type="AlphaFoldDB" id="A0AAJ2ESB8"/>
<dbReference type="Gene3D" id="3.30.450.20">
    <property type="entry name" value="PAS domain"/>
    <property type="match status" value="2"/>
</dbReference>
<dbReference type="GO" id="GO:0004673">
    <property type="term" value="F:protein histidine kinase activity"/>
    <property type="evidence" value="ECO:0007669"/>
    <property type="project" value="UniProtKB-EC"/>
</dbReference>
<comment type="catalytic activity">
    <reaction evidence="1">
        <text>ATP + protein L-histidine = ADP + protein N-phospho-L-histidine.</text>
        <dbReference type="EC" id="2.7.13.3"/>
    </reaction>
</comment>
<dbReference type="InterPro" id="IPR001610">
    <property type="entry name" value="PAC"/>
</dbReference>
<keyword evidence="16" id="KW-0675">Receptor</keyword>
<sequence length="572" mass="63376">MRISNLRAMALHSVPVLTPGGWSLERQKLLASGIRLICLGGQEPVVGGTEVACKRFLNRSVAPLTHHATSQCSFVTLIHFTHCKRTKGVYGLLMDTSEHLRIEHEISELVSGADPFAASMRATRMPMVITDPRRADNPIIFVNDAFSRLTGYSREETLGKNCRFLQGPGTNADDVTRLKRAIAERNSIELDLLNYKRDGSIFWNRLLVSPVFDGDELMYFFASQHDVTRERAIKAIENQEDYQLELERRITDLIASEERLNFTLKAGGLGTWTLDVPTQKLSCSALCKENFGRSPTDKFDYEELKSSVHPDDFDRWQEAVLAALSSDGNLQVEYRVNRPDGTLSWVEVRAETKFDAAGQPVLMNGISMDITERKAIETEKAVIAQEMGHRIKNMMATVQSIVNQSMRGDIDVTTMRNNITNRLDALGRSHDVLRGRDFLSANIRAVIERAIEPFDAGKRFVVSGPDFLLSHQGANTLALSVHELATNAAKYGALSASGGEVRIEWRIEGDDFHFSWAESGGPLVVAPKKSGFGTRLIRMLGLGLNGKASIDYHETGVVFTASTSLASLSQSG</sequence>
<dbReference type="SMART" id="SM00911">
    <property type="entry name" value="HWE_HK"/>
    <property type="match status" value="1"/>
</dbReference>
<keyword evidence="7" id="KW-0285">Flavoprotein</keyword>
<dbReference type="Pfam" id="PF07536">
    <property type="entry name" value="HWE_HK"/>
    <property type="match status" value="1"/>
</dbReference>
<evidence type="ECO:0000256" key="12">
    <source>
        <dbReference type="ARBA" id="ARBA00022777"/>
    </source>
</evidence>
<evidence type="ECO:0000259" key="17">
    <source>
        <dbReference type="PROSITE" id="PS50112"/>
    </source>
</evidence>
<name>A0AAJ2ESB8_9HYPH</name>
<dbReference type="PANTHER" id="PTHR41523">
    <property type="entry name" value="TWO-COMPONENT SYSTEM SENSOR PROTEIN"/>
    <property type="match status" value="1"/>
</dbReference>
<reference evidence="19" key="1">
    <citation type="submission" date="2023-08" db="EMBL/GenBank/DDBJ databases">
        <title>Functional and genomic diversity of the sorghum phyllosphere microbiome.</title>
        <authorList>
            <person name="Shade A."/>
        </authorList>
    </citation>
    <scope>NUCLEOTIDE SEQUENCE</scope>
    <source>
        <strain evidence="19">SORGH_AS_0974</strain>
    </source>
</reference>
<evidence type="ECO:0000256" key="9">
    <source>
        <dbReference type="ARBA" id="ARBA00022679"/>
    </source>
</evidence>
<dbReference type="SUPFAM" id="SSF55785">
    <property type="entry name" value="PYP-like sensor domain (PAS domain)"/>
    <property type="match status" value="2"/>
</dbReference>
<accession>A0AAJ2ESB8</accession>
<dbReference type="GO" id="GO:0009881">
    <property type="term" value="F:photoreceptor activity"/>
    <property type="evidence" value="ECO:0007669"/>
    <property type="project" value="UniProtKB-KW"/>
</dbReference>
<keyword evidence="8" id="KW-0288">FMN</keyword>
<dbReference type="Proteomes" id="UP001255601">
    <property type="component" value="Unassembled WGS sequence"/>
</dbReference>
<evidence type="ECO:0000256" key="2">
    <source>
        <dbReference type="ARBA" id="ARBA00012438"/>
    </source>
</evidence>
<dbReference type="Gene3D" id="2.10.70.100">
    <property type="match status" value="1"/>
</dbReference>
<evidence type="ECO:0000259" key="18">
    <source>
        <dbReference type="PROSITE" id="PS50113"/>
    </source>
</evidence>
<keyword evidence="15" id="KW-0843">Virulence</keyword>
<keyword evidence="10" id="KW-0677">Repeat</keyword>
<feature type="domain" description="PAC" evidence="18">
    <location>
        <begin position="330"/>
        <end position="382"/>
    </location>
</feature>